<evidence type="ECO:0000256" key="13">
    <source>
        <dbReference type="RuleBase" id="RU000442"/>
    </source>
</evidence>
<dbReference type="InterPro" id="IPR017964">
    <property type="entry name" value="DNA-dir_DNA_pol_B_CS"/>
</dbReference>
<dbReference type="GO" id="GO:0006260">
    <property type="term" value="P:DNA replication"/>
    <property type="evidence" value="ECO:0007669"/>
    <property type="project" value="UniProtKB-KW"/>
</dbReference>
<feature type="domain" description="DNA-directed DNA polymerase family B exonuclease" evidence="16">
    <location>
        <begin position="928"/>
        <end position="1102"/>
    </location>
</feature>
<dbReference type="InterPro" id="IPR025687">
    <property type="entry name" value="Znf-C4pol"/>
</dbReference>
<dbReference type="InterPro" id="IPR043502">
    <property type="entry name" value="DNA/RNA_pol_sf"/>
</dbReference>
<dbReference type="InterPro" id="IPR042087">
    <property type="entry name" value="DNA_pol_B_thumb"/>
</dbReference>
<dbReference type="EC" id="2.7.7.7" evidence="13"/>
<dbReference type="InterPro" id="IPR006133">
    <property type="entry name" value="DNA-dir_DNA_pol_B_exonuc"/>
</dbReference>
<evidence type="ECO:0000313" key="21">
    <source>
        <dbReference type="RefSeq" id="XP_026737443.1"/>
    </source>
</evidence>
<evidence type="ECO:0000256" key="10">
    <source>
        <dbReference type="ARBA" id="ARBA00023014"/>
    </source>
</evidence>
<dbReference type="GeneID" id="113500755"/>
<dbReference type="GO" id="GO:0051539">
    <property type="term" value="F:4 iron, 4 sulfur cluster binding"/>
    <property type="evidence" value="ECO:0007669"/>
    <property type="project" value="UniProtKB-KW"/>
</dbReference>
<dbReference type="GO" id="GO:0003887">
    <property type="term" value="F:DNA-directed DNA polymerase activity"/>
    <property type="evidence" value="ECO:0007669"/>
    <property type="project" value="UniProtKB-KW"/>
</dbReference>
<keyword evidence="6" id="KW-0227">DNA damage</keyword>
<dbReference type="PANTHER" id="PTHR45812">
    <property type="entry name" value="DNA POLYMERASE ZETA CATALYTIC SUBUNIT"/>
    <property type="match status" value="1"/>
</dbReference>
<dbReference type="InterPro" id="IPR056447">
    <property type="entry name" value="REV3_N"/>
</dbReference>
<dbReference type="FunFam" id="3.30.420.10:FF:000024">
    <property type="entry name" value="DNA polymerase zeta catalytic subunit"/>
    <property type="match status" value="1"/>
</dbReference>
<dbReference type="GO" id="GO:0000166">
    <property type="term" value="F:nucleotide binding"/>
    <property type="evidence" value="ECO:0007669"/>
    <property type="project" value="InterPro"/>
</dbReference>
<dbReference type="Pfam" id="PF00136">
    <property type="entry name" value="DNA_pol_B"/>
    <property type="match status" value="1"/>
</dbReference>
<organism evidence="20 21">
    <name type="scientific">Trichoplusia ni</name>
    <name type="common">Cabbage looper</name>
    <dbReference type="NCBI Taxonomy" id="7111"/>
    <lineage>
        <taxon>Eukaryota</taxon>
        <taxon>Metazoa</taxon>
        <taxon>Ecdysozoa</taxon>
        <taxon>Arthropoda</taxon>
        <taxon>Hexapoda</taxon>
        <taxon>Insecta</taxon>
        <taxon>Pterygota</taxon>
        <taxon>Neoptera</taxon>
        <taxon>Endopterygota</taxon>
        <taxon>Lepidoptera</taxon>
        <taxon>Glossata</taxon>
        <taxon>Ditrysia</taxon>
        <taxon>Noctuoidea</taxon>
        <taxon>Noctuidae</taxon>
        <taxon>Plusiinae</taxon>
        <taxon>Trichoplusia</taxon>
    </lineage>
</organism>
<evidence type="ECO:0000256" key="2">
    <source>
        <dbReference type="ARBA" id="ARBA00005755"/>
    </source>
</evidence>
<name>A0A7E5W9T5_TRINI</name>
<feature type="domain" description="DNA polymerase zeta catalytic subunit N-terminal" evidence="19">
    <location>
        <begin position="16"/>
        <end position="70"/>
    </location>
</feature>
<evidence type="ECO:0000259" key="17">
    <source>
        <dbReference type="Pfam" id="PF14260"/>
    </source>
</evidence>
<dbReference type="InterPro" id="IPR006134">
    <property type="entry name" value="DNA-dir_DNA_pol_B_multi_dom"/>
</dbReference>
<feature type="domain" description="DNA-directed DNA polymerase family B multifunctional" evidence="15">
    <location>
        <begin position="1171"/>
        <end position="1620"/>
    </location>
</feature>
<comment type="similarity">
    <text evidence="2 13">Belongs to the DNA polymerase type-B family.</text>
</comment>
<comment type="catalytic activity">
    <reaction evidence="12 13">
        <text>DNA(n) + a 2'-deoxyribonucleoside 5'-triphosphate = DNA(n+1) + diphosphate</text>
        <dbReference type="Rhea" id="RHEA:22508"/>
        <dbReference type="Rhea" id="RHEA-COMP:17339"/>
        <dbReference type="Rhea" id="RHEA-COMP:17340"/>
        <dbReference type="ChEBI" id="CHEBI:33019"/>
        <dbReference type="ChEBI" id="CHEBI:61560"/>
        <dbReference type="ChEBI" id="CHEBI:173112"/>
        <dbReference type="EC" id="2.7.7.7"/>
    </reaction>
</comment>
<keyword evidence="13" id="KW-0238">DNA-binding</keyword>
<dbReference type="PRINTS" id="PR00106">
    <property type="entry name" value="DNAPOLB"/>
</dbReference>
<evidence type="ECO:0000256" key="8">
    <source>
        <dbReference type="ARBA" id="ARBA00022932"/>
    </source>
</evidence>
<keyword evidence="20" id="KW-1185">Reference proteome</keyword>
<dbReference type="Gene3D" id="1.10.132.60">
    <property type="entry name" value="DNA polymerase family B, C-terminal domain"/>
    <property type="match status" value="1"/>
</dbReference>
<evidence type="ECO:0000256" key="4">
    <source>
        <dbReference type="ARBA" id="ARBA00022695"/>
    </source>
</evidence>
<dbReference type="InterPro" id="IPR006172">
    <property type="entry name" value="DNA-dir_DNA_pol_B"/>
</dbReference>
<dbReference type="Gene3D" id="3.30.342.10">
    <property type="entry name" value="DNA Polymerase, chain B, domain 1"/>
    <property type="match status" value="1"/>
</dbReference>
<dbReference type="CDD" id="cd05534">
    <property type="entry name" value="POLBc_zeta"/>
    <property type="match status" value="1"/>
</dbReference>
<dbReference type="PANTHER" id="PTHR45812:SF1">
    <property type="entry name" value="DNA POLYMERASE ZETA CATALYTIC SUBUNIT"/>
    <property type="match status" value="1"/>
</dbReference>
<feature type="domain" description="C4-type zinc-finger of DNA polymerase delta" evidence="17">
    <location>
        <begin position="1662"/>
        <end position="1732"/>
    </location>
</feature>
<feature type="region of interest" description="Disordered" evidence="14">
    <location>
        <begin position="493"/>
        <end position="522"/>
    </location>
</feature>
<evidence type="ECO:0000256" key="7">
    <source>
        <dbReference type="ARBA" id="ARBA00022833"/>
    </source>
</evidence>
<dbReference type="SUPFAM" id="SSF53098">
    <property type="entry name" value="Ribonuclease H-like"/>
    <property type="match status" value="1"/>
</dbReference>
<keyword evidence="3 13" id="KW-0808">Transferase</keyword>
<dbReference type="PROSITE" id="PS00116">
    <property type="entry name" value="DNA_POLYMERASE_B"/>
    <property type="match status" value="1"/>
</dbReference>
<comment type="cofactor">
    <cofactor evidence="1 13">
        <name>[4Fe-4S] cluster</name>
        <dbReference type="ChEBI" id="CHEBI:49883"/>
    </cofactor>
</comment>
<keyword evidence="13" id="KW-0539">Nucleus</keyword>
<dbReference type="GO" id="GO:0016035">
    <property type="term" value="C:zeta DNA polymerase complex"/>
    <property type="evidence" value="ECO:0007669"/>
    <property type="project" value="InterPro"/>
</dbReference>
<dbReference type="Proteomes" id="UP000322000">
    <property type="component" value="Chromosome 14"/>
</dbReference>
<dbReference type="Gene3D" id="1.10.287.690">
    <property type="entry name" value="Helix hairpin bin"/>
    <property type="match status" value="1"/>
</dbReference>
<dbReference type="SUPFAM" id="SSF56672">
    <property type="entry name" value="DNA/RNA polymerases"/>
    <property type="match status" value="1"/>
</dbReference>
<dbReference type="InterPro" id="IPR023211">
    <property type="entry name" value="DNA_pol_palm_dom_sf"/>
</dbReference>
<evidence type="ECO:0000256" key="1">
    <source>
        <dbReference type="ARBA" id="ARBA00001966"/>
    </source>
</evidence>
<proteinExistence type="inferred from homology"/>
<keyword evidence="8 13" id="KW-0239">DNA-directed DNA polymerase</keyword>
<feature type="compositionally biased region" description="Basic and acidic residues" evidence="14">
    <location>
        <begin position="504"/>
        <end position="515"/>
    </location>
</feature>
<dbReference type="InterPro" id="IPR030559">
    <property type="entry name" value="PolZ_Rev3"/>
</dbReference>
<gene>
    <name evidence="21" type="primary">LOC113500755</name>
</gene>
<dbReference type="Pfam" id="PF24055">
    <property type="entry name" value="POL3_N"/>
    <property type="match status" value="1"/>
</dbReference>
<evidence type="ECO:0000256" key="9">
    <source>
        <dbReference type="ARBA" id="ARBA00023004"/>
    </source>
</evidence>
<dbReference type="GO" id="GO:0005634">
    <property type="term" value="C:nucleus"/>
    <property type="evidence" value="ECO:0007669"/>
    <property type="project" value="UniProtKB-SubCell"/>
</dbReference>
<keyword evidence="9 13" id="KW-0408">Iron</keyword>
<keyword evidence="10 13" id="KW-0411">Iron-sulfur</keyword>
<evidence type="ECO:0000259" key="18">
    <source>
        <dbReference type="Pfam" id="PF24055"/>
    </source>
</evidence>
<evidence type="ECO:0000256" key="6">
    <source>
        <dbReference type="ARBA" id="ARBA00022763"/>
    </source>
</evidence>
<protein>
    <recommendedName>
        <fullName evidence="13">DNA polymerase</fullName>
        <ecNumber evidence="13">2.7.7.7</ecNumber>
    </recommendedName>
</protein>
<keyword evidence="7 13" id="KW-0862">Zinc</keyword>
<dbReference type="SMART" id="SM00486">
    <property type="entry name" value="POLBc"/>
    <property type="match status" value="1"/>
</dbReference>
<evidence type="ECO:0000313" key="20">
    <source>
        <dbReference type="Proteomes" id="UP000322000"/>
    </source>
</evidence>
<keyword evidence="13" id="KW-0863">Zinc-finger</keyword>
<dbReference type="InterPro" id="IPR012337">
    <property type="entry name" value="RNaseH-like_sf"/>
</dbReference>
<feature type="domain" description="DNA polymerase delta/zeta catalytic subunit N-terminal" evidence="18">
    <location>
        <begin position="71"/>
        <end position="148"/>
    </location>
</feature>
<dbReference type="InParanoid" id="A0A7E5W9T5"/>
<evidence type="ECO:0000259" key="16">
    <source>
        <dbReference type="Pfam" id="PF03104"/>
    </source>
</evidence>
<dbReference type="GO" id="GO:0003677">
    <property type="term" value="F:DNA binding"/>
    <property type="evidence" value="ECO:0007669"/>
    <property type="project" value="UniProtKB-KW"/>
</dbReference>
<dbReference type="Gene3D" id="3.30.420.10">
    <property type="entry name" value="Ribonuclease H-like superfamily/Ribonuclease H"/>
    <property type="match status" value="1"/>
</dbReference>
<dbReference type="RefSeq" id="XP_026737443.1">
    <property type="nucleotide sequence ID" value="XM_026881642.1"/>
</dbReference>
<evidence type="ECO:0000256" key="3">
    <source>
        <dbReference type="ARBA" id="ARBA00022679"/>
    </source>
</evidence>
<dbReference type="Gene3D" id="3.90.1600.10">
    <property type="entry name" value="Palm domain of DNA polymerase"/>
    <property type="match status" value="1"/>
</dbReference>
<dbReference type="GO" id="GO:0042276">
    <property type="term" value="P:error-prone translesion synthesis"/>
    <property type="evidence" value="ECO:0007669"/>
    <property type="project" value="TreeGrafter"/>
</dbReference>
<keyword evidence="11" id="KW-0234">DNA repair</keyword>
<dbReference type="InterPro" id="IPR036397">
    <property type="entry name" value="RNaseH_sf"/>
</dbReference>
<keyword evidence="13" id="KW-0004">4Fe-4S</keyword>
<dbReference type="Pfam" id="PF24065">
    <property type="entry name" value="REV3_N"/>
    <property type="match status" value="1"/>
</dbReference>
<dbReference type="GO" id="GO:0008270">
    <property type="term" value="F:zinc ion binding"/>
    <property type="evidence" value="ECO:0007669"/>
    <property type="project" value="UniProtKB-KW"/>
</dbReference>
<evidence type="ECO:0000259" key="15">
    <source>
        <dbReference type="Pfam" id="PF00136"/>
    </source>
</evidence>
<dbReference type="InterPro" id="IPR056435">
    <property type="entry name" value="DPOD/Z_N"/>
</dbReference>
<accession>A0A7E5W9T5</accession>
<evidence type="ECO:0000256" key="5">
    <source>
        <dbReference type="ARBA" id="ARBA00022723"/>
    </source>
</evidence>
<evidence type="ECO:0000256" key="11">
    <source>
        <dbReference type="ARBA" id="ARBA00023204"/>
    </source>
</evidence>
<dbReference type="OrthoDB" id="2414538at2759"/>
<dbReference type="CTD" id="136035703"/>
<sequence length="1760" mass="199080">MSTLDFSDYNNSTNTEFSVRIVVCDHYLAKPTPGLDVIYSDFRGSDIKQVPILRIFGPTPDGHKACVHIHGVFPYFYIPCPTPNPEPQFLYQIAASLDKALNIALKQAMSANQHVYKISLVKGLPFYGYHNREHLYLKVFLYSPGLIKQAVELCSNGAILGQVFQPHESHLNFTLQFFIDFNLFGMSNVDLQHIKLRKPVTPNLSEADQSSNEFGLKPESSCYYEGDCVAAHIINRQRIGKGDGIENPGLEEVWNQEIERRKQLNISLASKSLSQGRIKAEETESHYKYEQMFLIKMSNLIDKPVNVEPETKPLDIVQYPAESMAGSQLFKAVDVSVHLPNNTLGASFNKTLRGDLNESATEEFDDTLVDETLALNSSLSLHYSQVLLNSEDLDLVDMLQDMDAEKVEEDSIMGTPANVVIDEEDEFDDAEYSQIFDEATLLLNQDVSKGDESESSSSWNDSFWDGASIPQLDGTFDDDHVKKVRKRKMRPFKLGLSRPRPKKERTEESDRKSESTTDVSQMEEINVSRDTIEDISDGFLRGVVKTEPDSTLFEKSMITDPDNAVKREIENKSILELVNSVTESHKRLEPLAEAYDKQNNYEPEAGPSNFKTNESFNETLNESTQSENEKLGIVSFYDTSKIFDTTLENQKDDTASDLEESFNDIAIKTEEVSFVEETETNVSEDKVVMKESPKEIKKENASIIPAKKPKTKILKPKIRAPTFDEVYSTLHEYNIPKVRNLTPFYSDPRDVGDKVEIGQLVLKVGSKLARDQKPYERVLNRTTIEEWRQLLFMQSHQSMSQEAIKPDDLRIFLAGNRKCVFRPIMKAPTRKEVEEWIKNKNANSKKEEIIENSIDASKQNDELDNSQALGLNEIDNSINMDNDEKDKTTNLNNSLQITMQPDGSFLCFGNSENQFQAGSSESPTVDVNFLTVMLVEVHTSVRGNLNPDPAIDPICAIFLTITNDSPPGHRLAQSITKIIVVEKVTAATKHLERCVFNVDISTLTYVDNETVLIEKIIELVIQHDPDILCGYETETSSWGYVLERAQVLGLEIVKEVSRITEKHRQKRWRGDENDFEGKIIGRIMLNVWRLFRHEMALSSYSFENCMYQVLKERVPTYSHAQLWTWWSEESRILRWIPVEYYLTRLSGTVRMLDKLDIINRTSELARLFGLQWWEVLSRGSQFRVESLMLRAAKPLNLVALSPTVKQRAAMRAPECLPLIFEPESRFYTDPVIVLDFQSLYPSMMIAYNYCFSTCIGRVQNINGETSYEFGAWRLKIPKSELETLVKHGLVHWSPVGVGFVKASVRRGVLPALLRRILAARQAVKKNMKVQTDEAVKKAMHSRQLGLKLIANVTYGYTAANFSGRMPCIEVGDSVVAKGRETLERAIKMVRESKQWNAKVIYGDTDSMFVLVPGGTRKEAFEIGQQIADAVTADNPSPVALKLEKVYQPCILQTKKRYVGYMYESADQEKPVYEAKGIETVRRDGCPAGVKLLQRALCELFETCDLSRVKRSVKSTLSRLADGTLPLHELFFTREYHGPNGYRPGASAPPNEIAKRLASQDRRAVPRNGWRVSWLVTAGAPGAALVRLARTPAELLRDPALQPHKTYYAARVLLPPLHRCLSLLGVDVFKWWNEIGYTREADPGTGCGAPPHGIARYMWRSRCASCGARSARDSLCGHCAGGPRAQRAAATLLARLSTALKDVSYCDNICKSCCGHNRTLECENTECPVIWRRTTAQHKLTQIRDVISHLPSNFTQECLDF</sequence>
<dbReference type="CDD" id="cd05778">
    <property type="entry name" value="DNA_polB_zeta_exo"/>
    <property type="match status" value="1"/>
</dbReference>
<evidence type="ECO:0000256" key="14">
    <source>
        <dbReference type="SAM" id="MobiDB-lite"/>
    </source>
</evidence>
<keyword evidence="5 13" id="KW-0479">Metal-binding</keyword>
<keyword evidence="13" id="KW-0235">DNA replication</keyword>
<evidence type="ECO:0000256" key="12">
    <source>
        <dbReference type="ARBA" id="ARBA00049244"/>
    </source>
</evidence>
<comment type="subcellular location">
    <subcellularLocation>
        <location evidence="13">Nucleus</location>
    </subcellularLocation>
</comment>
<dbReference type="GO" id="GO:0000724">
    <property type="term" value="P:double-strand break repair via homologous recombination"/>
    <property type="evidence" value="ECO:0007669"/>
    <property type="project" value="TreeGrafter"/>
</dbReference>
<keyword evidence="4 13" id="KW-0548">Nucleotidyltransferase</keyword>
<dbReference type="Pfam" id="PF03104">
    <property type="entry name" value="DNA_pol_B_exo1"/>
    <property type="match status" value="1"/>
</dbReference>
<dbReference type="FunCoup" id="A0A7E5W9T5">
    <property type="interactions" value="1619"/>
</dbReference>
<dbReference type="KEGG" id="tnl:113500755"/>
<dbReference type="Pfam" id="PF14260">
    <property type="entry name" value="zf-C4pol"/>
    <property type="match status" value="1"/>
</dbReference>
<reference evidence="21" key="1">
    <citation type="submission" date="2025-08" db="UniProtKB">
        <authorList>
            <consortium name="RefSeq"/>
        </authorList>
    </citation>
    <scope>IDENTIFICATION</scope>
</reference>
<evidence type="ECO:0000259" key="19">
    <source>
        <dbReference type="Pfam" id="PF24065"/>
    </source>
</evidence>